<evidence type="ECO:0000313" key="1">
    <source>
        <dbReference type="EMBL" id="MCU7554455.1"/>
    </source>
</evidence>
<dbReference type="RefSeq" id="WP_262993164.1">
    <property type="nucleotide sequence ID" value="NZ_JAOTJC010000007.1"/>
</dbReference>
<accession>A0ABT2VMB1</accession>
<dbReference type="PANTHER" id="PTHR32301:SF6">
    <property type="entry name" value="GOLVESIN-RELATED"/>
    <property type="match status" value="1"/>
</dbReference>
<name>A0ABT2VMB1_9ALTE</name>
<dbReference type="Gene3D" id="3.40.50.300">
    <property type="entry name" value="P-loop containing nucleotide triphosphate hydrolases"/>
    <property type="match status" value="1"/>
</dbReference>
<evidence type="ECO:0000313" key="2">
    <source>
        <dbReference type="Proteomes" id="UP001209257"/>
    </source>
</evidence>
<dbReference type="SUPFAM" id="SSF52540">
    <property type="entry name" value="P-loop containing nucleoside triphosphate hydrolases"/>
    <property type="match status" value="1"/>
</dbReference>
<keyword evidence="2" id="KW-1185">Reference proteome</keyword>
<protein>
    <submittedName>
        <fullName evidence="1">Sulfotransferase family 2 domain-containing protein</fullName>
    </submittedName>
</protein>
<gene>
    <name evidence="1" type="ORF">OCL06_07580</name>
</gene>
<comment type="caution">
    <text evidence="1">The sequence shown here is derived from an EMBL/GenBank/DDBJ whole genome shotgun (WGS) entry which is preliminary data.</text>
</comment>
<dbReference type="InterPro" id="IPR027417">
    <property type="entry name" value="P-loop_NTPase"/>
</dbReference>
<organism evidence="1 2">
    <name type="scientific">Alteromonas salexigens</name>
    <dbReference type="NCBI Taxonomy" id="2982530"/>
    <lineage>
        <taxon>Bacteria</taxon>
        <taxon>Pseudomonadati</taxon>
        <taxon>Pseudomonadota</taxon>
        <taxon>Gammaproteobacteria</taxon>
        <taxon>Alteromonadales</taxon>
        <taxon>Alteromonadaceae</taxon>
        <taxon>Alteromonas/Salinimonas group</taxon>
        <taxon>Alteromonas</taxon>
    </lineage>
</organism>
<dbReference type="PANTHER" id="PTHR32301">
    <property type="entry name" value="COUNTIN RECEPTOR CNR3-RELATED"/>
    <property type="match status" value="1"/>
</dbReference>
<sequence>MSITSPLYFIHIPKTAGSSFRVAAERYFGTEATYYDYGAGAQETHQDILKYEYQLKDRHMAGRAVQQHAKFLSGHFIYPKYAPFFPARSVVTFVRNPAQQVRSHYEHFSRLHGYEGSFADFIRERRFANMQSKALNGIWHDAIGFIGITEQFSESLKVFNQYYGTSVEFLEINKNERKNQHAYQLSAEELALIQKMNQQDFALYEYALKRFERQKHALQNDVPFVRSGHLHVDPKDKGRQFNGWAACFEQEEAITANVVVNEQIVDQTSFASYRPLAKERAIHRNGYVGLSYRYADNIEAGSTVKFICRETEQVLFEDTAV</sequence>
<dbReference type="EMBL" id="JAOTJC010000007">
    <property type="protein sequence ID" value="MCU7554455.1"/>
    <property type="molecule type" value="Genomic_DNA"/>
</dbReference>
<reference evidence="2" key="1">
    <citation type="submission" date="2023-07" db="EMBL/GenBank/DDBJ databases">
        <title>Study on multiphase classification of strain Alteromonas salexigens isolated from the Yellow Sea.</title>
        <authorList>
            <person name="Sun L."/>
        </authorList>
    </citation>
    <scope>NUCLEOTIDE SEQUENCE [LARGE SCALE GENOMIC DNA]</scope>
    <source>
        <strain evidence="2">ASW11-19</strain>
    </source>
</reference>
<dbReference type="Proteomes" id="UP001209257">
    <property type="component" value="Unassembled WGS sequence"/>
</dbReference>
<dbReference type="InterPro" id="IPR053259">
    <property type="entry name" value="Golvesin-related_Golgi"/>
</dbReference>
<proteinExistence type="predicted"/>